<sequence length="208" mass="23980">MAKKSDEFYFNTFIKCAEISKRAAQMLFEIMENFDPETIEDALSRMHELENAGDELNHEISDALVSAFITPIEREDIAMLSERLDAVTDHIEGILHRIYFTNVREMRPSALNMAGMIVKACESMEELVRELPRFKRSKTLKNQVVAINTMEGECDELYIESMRRLHTDASLETLEVIAWRDVYTFLEITADSIEMVAETIENVVMKNS</sequence>
<dbReference type="Proteomes" id="UP000700908">
    <property type="component" value="Unassembled WGS sequence"/>
</dbReference>
<dbReference type="Pfam" id="PF01865">
    <property type="entry name" value="PhoU_div"/>
    <property type="match status" value="1"/>
</dbReference>
<dbReference type="EMBL" id="JAIMFO010000007">
    <property type="protein sequence ID" value="MBY4797920.1"/>
    <property type="molecule type" value="Genomic_DNA"/>
</dbReference>
<dbReference type="InterPro" id="IPR052912">
    <property type="entry name" value="UPF0111_domain"/>
</dbReference>
<accession>A0ABS7MLF4</accession>
<organism evidence="2 3">
    <name type="scientific">Collinsella ureilytica</name>
    <dbReference type="NCBI Taxonomy" id="2869515"/>
    <lineage>
        <taxon>Bacteria</taxon>
        <taxon>Bacillati</taxon>
        <taxon>Actinomycetota</taxon>
        <taxon>Coriobacteriia</taxon>
        <taxon>Coriobacteriales</taxon>
        <taxon>Coriobacteriaceae</taxon>
        <taxon>Collinsella</taxon>
    </lineage>
</organism>
<evidence type="ECO:0000256" key="1">
    <source>
        <dbReference type="ARBA" id="ARBA00008591"/>
    </source>
</evidence>
<protein>
    <submittedName>
        <fullName evidence="2">DUF47 family protein</fullName>
    </submittedName>
</protein>
<comment type="caution">
    <text evidence="2">The sequence shown here is derived from an EMBL/GenBank/DDBJ whole genome shotgun (WGS) entry which is preliminary data.</text>
</comment>
<dbReference type="SUPFAM" id="SSF109755">
    <property type="entry name" value="PhoU-like"/>
    <property type="match status" value="1"/>
</dbReference>
<keyword evidence="3" id="KW-1185">Reference proteome</keyword>
<name>A0ABS7MLF4_9ACTN</name>
<gene>
    <name evidence="2" type="ORF">K6V98_06100</name>
</gene>
<dbReference type="PANTHER" id="PTHR37298">
    <property type="entry name" value="UPF0111 PROTEIN YKAA"/>
    <property type="match status" value="1"/>
</dbReference>
<dbReference type="RefSeq" id="WP_222199643.1">
    <property type="nucleotide sequence ID" value="NZ_JAIMFO010000007.1"/>
</dbReference>
<reference evidence="2 3" key="1">
    <citation type="submission" date="2021-08" db="EMBL/GenBank/DDBJ databases">
        <title>Collinsella faecalis sp. nov. isolated from swine faeces.</title>
        <authorList>
            <person name="Oh B.S."/>
            <person name="Lee J.H."/>
        </authorList>
    </citation>
    <scope>NUCLEOTIDE SEQUENCE [LARGE SCALE GENOMIC DNA]</scope>
    <source>
        <strain evidence="2 3">AGMB00827</strain>
    </source>
</reference>
<dbReference type="PANTHER" id="PTHR37298:SF1">
    <property type="entry name" value="UPF0111 PROTEIN YKAA"/>
    <property type="match status" value="1"/>
</dbReference>
<comment type="similarity">
    <text evidence="1">Belongs to the UPF0111 family.</text>
</comment>
<evidence type="ECO:0000313" key="2">
    <source>
        <dbReference type="EMBL" id="MBY4797920.1"/>
    </source>
</evidence>
<proteinExistence type="inferred from homology"/>
<evidence type="ECO:0000313" key="3">
    <source>
        <dbReference type="Proteomes" id="UP000700908"/>
    </source>
</evidence>
<dbReference type="InterPro" id="IPR038078">
    <property type="entry name" value="PhoU-like_sf"/>
</dbReference>
<dbReference type="InterPro" id="IPR018445">
    <property type="entry name" value="Put_Phosphate_transp_reg"/>
</dbReference>
<dbReference type="Gene3D" id="1.20.58.220">
    <property type="entry name" value="Phosphate transport system protein phou homolog 2, domain 2"/>
    <property type="match status" value="1"/>
</dbReference>